<name>A0A5S6R3Z2_TRIMR</name>
<sequence length="114" mass="12907">MLIPLPFVLGDERWRSAVLWELRRVVVQMEDLWLAGNSSCLLAALLWLEAWRQPGSRRQRVPEGRRSTDHGRCRGKVPPRPLSRLGPSNWQVGWLAPCVVVVLIPKLSASPNGH</sequence>
<proteinExistence type="predicted"/>
<feature type="region of interest" description="Disordered" evidence="1">
    <location>
        <begin position="54"/>
        <end position="86"/>
    </location>
</feature>
<evidence type="ECO:0000313" key="2">
    <source>
        <dbReference type="Proteomes" id="UP000046395"/>
    </source>
</evidence>
<dbReference type="AlphaFoldDB" id="A0A5S6R3Z2"/>
<dbReference type="WBParaSite" id="TMUE_3000014311.1">
    <property type="protein sequence ID" value="TMUE_3000014311.1"/>
    <property type="gene ID" value="WBGene00295109"/>
</dbReference>
<evidence type="ECO:0000313" key="3">
    <source>
        <dbReference type="WBParaSite" id="TMUE_3000014311.1"/>
    </source>
</evidence>
<reference evidence="3" key="1">
    <citation type="submission" date="2019-12" db="UniProtKB">
        <authorList>
            <consortium name="WormBaseParasite"/>
        </authorList>
    </citation>
    <scope>IDENTIFICATION</scope>
</reference>
<accession>A0A5S6R3Z2</accession>
<keyword evidence="2" id="KW-1185">Reference proteome</keyword>
<feature type="compositionally biased region" description="Basic and acidic residues" evidence="1">
    <location>
        <begin position="60"/>
        <end position="72"/>
    </location>
</feature>
<evidence type="ECO:0000256" key="1">
    <source>
        <dbReference type="SAM" id="MobiDB-lite"/>
    </source>
</evidence>
<dbReference type="Proteomes" id="UP000046395">
    <property type="component" value="Unassembled WGS sequence"/>
</dbReference>
<protein>
    <submittedName>
        <fullName evidence="3">Uncharacterized protein</fullName>
    </submittedName>
</protein>
<organism evidence="2 3">
    <name type="scientific">Trichuris muris</name>
    <name type="common">Mouse whipworm</name>
    <dbReference type="NCBI Taxonomy" id="70415"/>
    <lineage>
        <taxon>Eukaryota</taxon>
        <taxon>Metazoa</taxon>
        <taxon>Ecdysozoa</taxon>
        <taxon>Nematoda</taxon>
        <taxon>Enoplea</taxon>
        <taxon>Dorylaimia</taxon>
        <taxon>Trichinellida</taxon>
        <taxon>Trichuridae</taxon>
        <taxon>Trichuris</taxon>
    </lineage>
</organism>